<sequence>MEAFLALQYHTKNPSGQTPARRPSSGARRSLPSVTPSPSVAVRRVASPAVVSISTPKRPMTSVRSSSSSNLDLCKSRADTSQNEKSGSECAASFAPDKNSHLKEAGSQDSFEDSVFMKTDCN</sequence>
<evidence type="ECO:0000256" key="1">
    <source>
        <dbReference type="SAM" id="MobiDB-lite"/>
    </source>
</evidence>
<keyword evidence="3" id="KW-1185">Reference proteome</keyword>
<accession>A0AAN8F7C8</accession>
<evidence type="ECO:0000313" key="3">
    <source>
        <dbReference type="Proteomes" id="UP001331761"/>
    </source>
</evidence>
<dbReference type="EMBL" id="WIXE01014141">
    <property type="protein sequence ID" value="KAK5974505.1"/>
    <property type="molecule type" value="Genomic_DNA"/>
</dbReference>
<organism evidence="2 3">
    <name type="scientific">Trichostrongylus colubriformis</name>
    <name type="common">Black scour worm</name>
    <dbReference type="NCBI Taxonomy" id="6319"/>
    <lineage>
        <taxon>Eukaryota</taxon>
        <taxon>Metazoa</taxon>
        <taxon>Ecdysozoa</taxon>
        <taxon>Nematoda</taxon>
        <taxon>Chromadorea</taxon>
        <taxon>Rhabditida</taxon>
        <taxon>Rhabditina</taxon>
        <taxon>Rhabditomorpha</taxon>
        <taxon>Strongyloidea</taxon>
        <taxon>Trichostrongylidae</taxon>
        <taxon>Trichostrongylus</taxon>
    </lineage>
</organism>
<reference evidence="2 3" key="1">
    <citation type="submission" date="2019-10" db="EMBL/GenBank/DDBJ databases">
        <title>Assembly and Annotation for the nematode Trichostrongylus colubriformis.</title>
        <authorList>
            <person name="Martin J."/>
        </authorList>
    </citation>
    <scope>NUCLEOTIDE SEQUENCE [LARGE SCALE GENOMIC DNA]</scope>
    <source>
        <strain evidence="2">G859</strain>
        <tissue evidence="2">Whole worm</tissue>
    </source>
</reference>
<feature type="region of interest" description="Disordered" evidence="1">
    <location>
        <begin position="1"/>
        <end position="122"/>
    </location>
</feature>
<gene>
    <name evidence="2" type="ORF">GCK32_007668</name>
</gene>
<protein>
    <submittedName>
        <fullName evidence="2">Uncharacterized protein</fullName>
    </submittedName>
</protein>
<dbReference type="AlphaFoldDB" id="A0AAN8F7C8"/>
<feature type="compositionally biased region" description="Low complexity" evidence="1">
    <location>
        <begin position="19"/>
        <end position="52"/>
    </location>
</feature>
<comment type="caution">
    <text evidence="2">The sequence shown here is derived from an EMBL/GenBank/DDBJ whole genome shotgun (WGS) entry which is preliminary data.</text>
</comment>
<proteinExistence type="predicted"/>
<name>A0AAN8F7C8_TRICO</name>
<evidence type="ECO:0000313" key="2">
    <source>
        <dbReference type="EMBL" id="KAK5974505.1"/>
    </source>
</evidence>
<dbReference type="Proteomes" id="UP001331761">
    <property type="component" value="Unassembled WGS sequence"/>
</dbReference>